<dbReference type="Proteomes" id="UP000297834">
    <property type="component" value="Unassembled WGS sequence"/>
</dbReference>
<organism evidence="1 2">
    <name type="scientific">Alkanindiges illinoisensis</name>
    <dbReference type="NCBI Taxonomy" id="197183"/>
    <lineage>
        <taxon>Bacteria</taxon>
        <taxon>Pseudomonadati</taxon>
        <taxon>Pseudomonadota</taxon>
        <taxon>Gammaproteobacteria</taxon>
        <taxon>Moraxellales</taxon>
        <taxon>Moraxellaceae</taxon>
        <taxon>Alkanindiges</taxon>
    </lineage>
</organism>
<dbReference type="PANTHER" id="PTHR30203">
    <property type="entry name" value="OUTER MEMBRANE CATION EFFLUX PROTEIN"/>
    <property type="match status" value="1"/>
</dbReference>
<dbReference type="InterPro" id="IPR010131">
    <property type="entry name" value="MdtP/NodT-like"/>
</dbReference>
<protein>
    <submittedName>
        <fullName evidence="1">TolC family protein</fullName>
    </submittedName>
</protein>
<gene>
    <name evidence="1" type="ORF">E2B99_08305</name>
</gene>
<dbReference type="GO" id="GO:0015562">
    <property type="term" value="F:efflux transmembrane transporter activity"/>
    <property type="evidence" value="ECO:0007669"/>
    <property type="project" value="InterPro"/>
</dbReference>
<dbReference type="SUPFAM" id="SSF56954">
    <property type="entry name" value="Outer membrane efflux proteins (OEP)"/>
    <property type="match status" value="1"/>
</dbReference>
<dbReference type="STRING" id="1120977.GCA_000619845_03087"/>
<evidence type="ECO:0000313" key="2">
    <source>
        <dbReference type="Proteomes" id="UP000297834"/>
    </source>
</evidence>
<sequence length="502" mass="56604">MKFLHKYQPAGLSRAIGMLFVTGSVVTGSHAAPTTQMVSIDHTVDFSRFDPARNTPALDSQVINHHSSSNQGLSLQQAQDLALQSRPLQQLWQQRRHIAEANVLQSNQRRNPQLVLEQTGFKNTQEREASIAIAQQLDIFGERKTRLQLAGLQLEQDSISRLTEKTELRLAVTIAYWQLAQAEWALELASTQQQLSLQGLMVAKKRLQAGRIAEVDYQRVHIAHQNQVRQWQAAQAQCALARQQLGQFWANSAMMPDLAEVHTAQPSQLPTLELDNLQASLAQSPLWQRLGLQQQQASTSLKLAKIQAKPQPTVSLGYVQTREPATQDNSNRQRLALGLSIPLPLFQQNQGIIQAQQQVQQVNQLQAELQQQQIQRKLQQHWQALQAIRQQYDIVHNHQLPLSQQVQQKTLTGFEAGKFSVLEVQQASRDYQQLQAEQLDLLRQAWQLSFQLQALSMGLADFELSRFDQNSENFINNFNQQISQSAVNLATDAMAGLGMNGE</sequence>
<dbReference type="EMBL" id="SNTY01000028">
    <property type="protein sequence ID" value="TEU26434.1"/>
    <property type="molecule type" value="Genomic_DNA"/>
</dbReference>
<evidence type="ECO:0000313" key="1">
    <source>
        <dbReference type="EMBL" id="TEU26434.1"/>
    </source>
</evidence>
<reference evidence="1 2" key="1">
    <citation type="submission" date="2019-03" db="EMBL/GenBank/DDBJ databases">
        <title>Alkanindiges illinoisensis: a potential pathogenic isolated from ascites of a gastric cancer patient with abdominal metastasis.</title>
        <authorList>
            <person name="Hu X."/>
            <person name="Yang B."/>
            <person name="Yan X."/>
            <person name="Lin L."/>
            <person name="Zhao H."/>
            <person name="Zhou F."/>
            <person name="Su B."/>
            <person name="Chen J."/>
            <person name="Rui Y."/>
            <person name="Wang Q."/>
            <person name="Zheng L."/>
        </authorList>
    </citation>
    <scope>NUCLEOTIDE SEQUENCE [LARGE SCALE GENOMIC DNA]</scope>
    <source>
        <strain evidence="1 2">NFYY 23406</strain>
    </source>
</reference>
<proteinExistence type="predicted"/>
<dbReference type="Gene3D" id="1.20.1600.10">
    <property type="entry name" value="Outer membrane efflux proteins (OEP)"/>
    <property type="match status" value="1"/>
</dbReference>
<dbReference type="PANTHER" id="PTHR30203:SF24">
    <property type="entry name" value="BLR4935 PROTEIN"/>
    <property type="match status" value="1"/>
</dbReference>
<keyword evidence="2" id="KW-1185">Reference proteome</keyword>
<dbReference type="OrthoDB" id="6716807at2"/>
<dbReference type="RefSeq" id="WP_134244523.1">
    <property type="nucleotide sequence ID" value="NZ_SNTY01000028.1"/>
</dbReference>
<comment type="caution">
    <text evidence="1">The sequence shown here is derived from an EMBL/GenBank/DDBJ whole genome shotgun (WGS) entry which is preliminary data.</text>
</comment>
<accession>A0A4Y7XBN5</accession>
<name>A0A4Y7XBN5_9GAMM</name>
<dbReference type="AlphaFoldDB" id="A0A4Y7XBN5"/>